<gene>
    <name evidence="1" type="ORF">GCM10009422_22320</name>
</gene>
<reference evidence="1 2" key="1">
    <citation type="journal article" date="2019" name="Int. J. Syst. Evol. Microbiol.">
        <title>The Global Catalogue of Microorganisms (GCM) 10K type strain sequencing project: providing services to taxonomists for standard genome sequencing and annotation.</title>
        <authorList>
            <consortium name="The Broad Institute Genomics Platform"/>
            <consortium name="The Broad Institute Genome Sequencing Center for Infectious Disease"/>
            <person name="Wu L."/>
            <person name="Ma J."/>
        </authorList>
    </citation>
    <scope>NUCLEOTIDE SEQUENCE [LARGE SCALE GENOMIC DNA]</scope>
    <source>
        <strain evidence="1 2">JCM 12928</strain>
    </source>
</reference>
<evidence type="ECO:0000313" key="2">
    <source>
        <dbReference type="Proteomes" id="UP001501352"/>
    </source>
</evidence>
<organism evidence="1 2">
    <name type="scientific">Brevundimonas kwangchunensis</name>
    <dbReference type="NCBI Taxonomy" id="322163"/>
    <lineage>
        <taxon>Bacteria</taxon>
        <taxon>Pseudomonadati</taxon>
        <taxon>Pseudomonadota</taxon>
        <taxon>Alphaproteobacteria</taxon>
        <taxon>Caulobacterales</taxon>
        <taxon>Caulobacteraceae</taxon>
        <taxon>Brevundimonas</taxon>
    </lineage>
</organism>
<keyword evidence="2" id="KW-1185">Reference proteome</keyword>
<comment type="caution">
    <text evidence="1">The sequence shown here is derived from an EMBL/GenBank/DDBJ whole genome shotgun (WGS) entry which is preliminary data.</text>
</comment>
<dbReference type="Proteomes" id="UP001501352">
    <property type="component" value="Unassembled WGS sequence"/>
</dbReference>
<protein>
    <submittedName>
        <fullName evidence="1">HEPN domain-containing protein</fullName>
    </submittedName>
</protein>
<dbReference type="EMBL" id="BAAAGA010000005">
    <property type="protein sequence ID" value="GAA0625280.1"/>
    <property type="molecule type" value="Genomic_DNA"/>
</dbReference>
<sequence length="477" mass="52264">MIPSPASITATRRKQVVATTSLLNRLRGSENLDEFVYNFGEETREFKQVEAAIKPLRLELHALLNQQDVHVGIEIIDPLIFRLIRDGSVDPVGDAVAELNQQSFHEPGFVLYPLHGYGVMRRFRLGAPEIEDVAFAALGIAVVPQTQSIQKTVEFVERAALALGISSPIPTHALLQEHANPRLKWLSENPLMMIRVRSYAVGAYENQSEYMRKLGLGAALVMLLSVLIDPQSGGRYSSSRSSGETLDIRHYLVFENAGGGRDLSYRRVPMNLSATGLAQLSDLNVDLQLEAMAAAQAVKDRVEAAVTALGDFHRANVGTGRPKTARTRFAAKVSDSVYWFRRSFTGSGTDHEAIVSLAVSFESLLIDSYAGGVTARIVDRAAHILTAEGQPDPVVEIVRKLFSARGDVVHSGSTSSKLDLPLARKAYAVCLVHLLEKLGQAQEDTTTAVGDLLGEVRPVRPKLWERLAKAWRAFSYG</sequence>
<name>A0ABN1H0D9_9CAUL</name>
<dbReference type="RefSeq" id="WP_343793748.1">
    <property type="nucleotide sequence ID" value="NZ_BAAAGA010000005.1"/>
</dbReference>
<proteinExistence type="predicted"/>
<evidence type="ECO:0000313" key="1">
    <source>
        <dbReference type="EMBL" id="GAA0625280.1"/>
    </source>
</evidence>
<accession>A0ABN1H0D9</accession>